<dbReference type="InterPro" id="IPR000719">
    <property type="entry name" value="Prot_kinase_dom"/>
</dbReference>
<keyword evidence="9" id="KW-1185">Reference proteome</keyword>
<dbReference type="SMART" id="SM00220">
    <property type="entry name" value="S_TKc"/>
    <property type="match status" value="1"/>
</dbReference>
<evidence type="ECO:0000256" key="5">
    <source>
        <dbReference type="PROSITE-ProRule" id="PRU10141"/>
    </source>
</evidence>
<proteinExistence type="predicted"/>
<keyword evidence="8" id="KW-0808">Transferase</keyword>
<protein>
    <submittedName>
        <fullName evidence="8">Protein serine/threonine kinase, putative</fullName>
        <ecNumber evidence="8">2.7.12.2</ecNumber>
    </submittedName>
</protein>
<dbReference type="OrthoDB" id="6373300at2759"/>
<evidence type="ECO:0000259" key="7">
    <source>
        <dbReference type="PROSITE" id="PS50011"/>
    </source>
</evidence>
<keyword evidence="6" id="KW-1133">Transmembrane helix</keyword>
<accession>A0A0A1U7D4</accession>
<keyword evidence="4" id="KW-0479">Metal-binding</keyword>
<keyword evidence="4" id="KW-0460">Magnesium</keyword>
<dbReference type="PROSITE" id="PS00107">
    <property type="entry name" value="PROTEIN_KINASE_ATP"/>
    <property type="match status" value="1"/>
</dbReference>
<dbReference type="EMBL" id="KB206501">
    <property type="protein sequence ID" value="ELP90249.1"/>
    <property type="molecule type" value="Genomic_DNA"/>
</dbReference>
<feature type="binding site" evidence="4">
    <location>
        <position position="418"/>
    </location>
    <ligand>
        <name>Mg(2+)</name>
        <dbReference type="ChEBI" id="CHEBI:18420"/>
    </ligand>
</feature>
<dbReference type="PANTHER" id="PTHR45756:SF1">
    <property type="entry name" value="PROTEIN KINASE DOMAIN CONTAINING PROTEIN"/>
    <property type="match status" value="1"/>
</dbReference>
<organism evidence="8 9">
    <name type="scientific">Entamoeba invadens IP1</name>
    <dbReference type="NCBI Taxonomy" id="370355"/>
    <lineage>
        <taxon>Eukaryota</taxon>
        <taxon>Amoebozoa</taxon>
        <taxon>Evosea</taxon>
        <taxon>Archamoebae</taxon>
        <taxon>Mastigamoebida</taxon>
        <taxon>Entamoebidae</taxon>
        <taxon>Entamoeba</taxon>
    </lineage>
</organism>
<evidence type="ECO:0000313" key="9">
    <source>
        <dbReference type="Proteomes" id="UP000014680"/>
    </source>
</evidence>
<evidence type="ECO:0000256" key="3">
    <source>
        <dbReference type="PIRSR" id="PIRSR000615-1"/>
    </source>
</evidence>
<keyword evidence="6" id="KW-0812">Transmembrane</keyword>
<dbReference type="Proteomes" id="UP000014680">
    <property type="component" value="Unassembled WGS sequence"/>
</dbReference>
<dbReference type="Pfam" id="PF00069">
    <property type="entry name" value="Pkinase"/>
    <property type="match status" value="1"/>
</dbReference>
<evidence type="ECO:0000313" key="8">
    <source>
        <dbReference type="EMBL" id="ELP90249.1"/>
    </source>
</evidence>
<dbReference type="AlphaFoldDB" id="A0A0A1U7D4"/>
<dbReference type="GO" id="GO:0046872">
    <property type="term" value="F:metal ion binding"/>
    <property type="evidence" value="ECO:0007669"/>
    <property type="project" value="UniProtKB-KW"/>
</dbReference>
<feature type="domain" description="Protein kinase" evidence="7">
    <location>
        <begin position="255"/>
        <end position="537"/>
    </location>
</feature>
<dbReference type="Gene3D" id="1.10.510.10">
    <property type="entry name" value="Transferase(Phosphotransferase) domain 1"/>
    <property type="match status" value="1"/>
</dbReference>
<feature type="binding site" evidence="5">
    <location>
        <position position="282"/>
    </location>
    <ligand>
        <name>ATP</name>
        <dbReference type="ChEBI" id="CHEBI:30616"/>
    </ligand>
</feature>
<keyword evidence="1 5" id="KW-0547">Nucleotide-binding</keyword>
<dbReference type="PROSITE" id="PS50011">
    <property type="entry name" value="PROTEIN_KINASE_DOM"/>
    <property type="match status" value="1"/>
</dbReference>
<dbReference type="PROSITE" id="PS00108">
    <property type="entry name" value="PROTEIN_KINASE_ST"/>
    <property type="match status" value="1"/>
</dbReference>
<dbReference type="GO" id="GO:0004708">
    <property type="term" value="F:MAP kinase kinase activity"/>
    <property type="evidence" value="ECO:0007669"/>
    <property type="project" value="UniProtKB-EC"/>
</dbReference>
<evidence type="ECO:0000256" key="4">
    <source>
        <dbReference type="PIRSR" id="PIRSR000615-3"/>
    </source>
</evidence>
<evidence type="ECO:0000256" key="1">
    <source>
        <dbReference type="ARBA" id="ARBA00022741"/>
    </source>
</evidence>
<reference evidence="8 9" key="1">
    <citation type="submission" date="2012-10" db="EMBL/GenBank/DDBJ databases">
        <authorList>
            <person name="Zafar N."/>
            <person name="Inman J."/>
            <person name="Hall N."/>
            <person name="Lorenzi H."/>
            <person name="Caler E."/>
        </authorList>
    </citation>
    <scope>NUCLEOTIDE SEQUENCE [LARGE SCALE GENOMIC DNA]</scope>
    <source>
        <strain evidence="8 9">IP1</strain>
    </source>
</reference>
<dbReference type="InterPro" id="IPR053215">
    <property type="entry name" value="TKL_Ser/Thr_kinase"/>
</dbReference>
<dbReference type="InterPro" id="IPR008271">
    <property type="entry name" value="Ser/Thr_kinase_AS"/>
</dbReference>
<dbReference type="GO" id="GO:0005524">
    <property type="term" value="F:ATP binding"/>
    <property type="evidence" value="ECO:0007669"/>
    <property type="project" value="UniProtKB-UniRule"/>
</dbReference>
<feature type="transmembrane region" description="Helical" evidence="6">
    <location>
        <begin position="73"/>
        <end position="99"/>
    </location>
</feature>
<keyword evidence="6" id="KW-0472">Membrane</keyword>
<dbReference type="InterPro" id="IPR011009">
    <property type="entry name" value="Kinase-like_dom_sf"/>
</dbReference>
<evidence type="ECO:0000256" key="2">
    <source>
        <dbReference type="ARBA" id="ARBA00022840"/>
    </source>
</evidence>
<feature type="binding site" evidence="4">
    <location>
        <position position="400"/>
    </location>
    <ligand>
        <name>Mg(2+)</name>
        <dbReference type="ChEBI" id="CHEBI:18420"/>
    </ligand>
</feature>
<evidence type="ECO:0000256" key="6">
    <source>
        <dbReference type="SAM" id="Phobius"/>
    </source>
</evidence>
<name>A0A0A1U7D4_ENTIV</name>
<dbReference type="EC" id="2.7.12.2" evidence="8"/>
<dbReference type="GeneID" id="14889234"/>
<dbReference type="InterPro" id="IPR017441">
    <property type="entry name" value="Protein_kinase_ATP_BS"/>
</dbReference>
<dbReference type="SUPFAM" id="SSF56112">
    <property type="entry name" value="Protein kinase-like (PK-like)"/>
    <property type="match status" value="1"/>
</dbReference>
<feature type="active site" description="Proton acceptor" evidence="3">
    <location>
        <position position="395"/>
    </location>
</feature>
<dbReference type="KEGG" id="eiv:EIN_339000"/>
<dbReference type="VEuPathDB" id="AmoebaDB:EIN_339000"/>
<keyword evidence="8" id="KW-0418">Kinase</keyword>
<dbReference type="PANTHER" id="PTHR45756">
    <property type="entry name" value="PALMITOYLTRANSFERASE"/>
    <property type="match status" value="1"/>
</dbReference>
<keyword evidence="2 5" id="KW-0067">ATP-binding</keyword>
<dbReference type="RefSeq" id="XP_004257020.1">
    <property type="nucleotide sequence ID" value="XM_004256972.1"/>
</dbReference>
<gene>
    <name evidence="8" type="ORF">EIN_339000</name>
</gene>
<sequence>MCNKCTANCSICSAVDICTSCEQDFVLINFQCKSISEIEFCISAHNSICTKCGDNKKVAPDGLSCGDQINLKLVITVPVVIVFILFVVVITVIVSLYIYRTKRKIKQQMQNVCVFNMKKSNILFKNLSSNLVTNNTEIVFENDTDDNAESAYIPVNKETRTLLCIGNISKRAQKIQFSVNEGCELYSIRTVPQLVTLKQDQACEFEIFIQPNCSCEIEDDILCISLDINKGVQTTNKIKINAKTILTTKLNNTELIEEDKLGEGSFGIVFKGTFRGNCVAIKRLKSGCTNETSMIEFTKEVSMLDKFKNEYIVHFYGAVFIPNKICLVTEFAPYGSLKDVMKSFQLKGDLIKTNYSIDSKIKNTKFVSKKMCRKFMYDMAKGIEYLHSNGIVHRDIKPDNLLIFSFDLTVKINAKLTDFGASRNINMLMTNMTFTKGIGTPKYMAPEILNQQKYNKPSDIFSFAITMYETLEWTDPYPKEYFKFAWSIADFVASGKNLDKNANLTKEEFEIITQMWWIDPGKRLQIDNFVIFIQTFIFFYHYFENGFSFFIKVCLKTLSACKMLSI</sequence>
<dbReference type="Gene3D" id="3.30.200.20">
    <property type="entry name" value="Phosphorylase Kinase, domain 1"/>
    <property type="match status" value="1"/>
</dbReference>